<proteinExistence type="predicted"/>
<gene>
    <name evidence="3" type="ORF">LX81_02614</name>
</gene>
<dbReference type="AlphaFoldDB" id="A0A2W7NP52"/>
<evidence type="ECO:0000259" key="2">
    <source>
        <dbReference type="Pfam" id="PF13609"/>
    </source>
</evidence>
<comment type="caution">
    <text evidence="3">The sequence shown here is derived from an EMBL/GenBank/DDBJ whole genome shotgun (WGS) entry which is preliminary data.</text>
</comment>
<name>A0A2W7NP52_9RHOB</name>
<dbReference type="GO" id="GO:0015288">
    <property type="term" value="F:porin activity"/>
    <property type="evidence" value="ECO:0007669"/>
    <property type="project" value="InterPro"/>
</dbReference>
<protein>
    <recommendedName>
        <fullName evidence="2">Porin domain-containing protein</fullName>
    </recommendedName>
</protein>
<dbReference type="Gene3D" id="2.40.160.10">
    <property type="entry name" value="Porin"/>
    <property type="match status" value="1"/>
</dbReference>
<dbReference type="InterPro" id="IPR033900">
    <property type="entry name" value="Gram_neg_porin_domain"/>
</dbReference>
<dbReference type="InterPro" id="IPR023614">
    <property type="entry name" value="Porin_dom_sf"/>
</dbReference>
<dbReference type="Pfam" id="PF13609">
    <property type="entry name" value="Porin_4"/>
    <property type="match status" value="1"/>
</dbReference>
<dbReference type="RefSeq" id="WP_111537744.1">
    <property type="nucleotide sequence ID" value="NZ_QKZL01000011.1"/>
</dbReference>
<dbReference type="EMBL" id="QKZL01000011">
    <property type="protein sequence ID" value="PZX15026.1"/>
    <property type="molecule type" value="Genomic_DNA"/>
</dbReference>
<evidence type="ECO:0000313" key="3">
    <source>
        <dbReference type="EMBL" id="PZX15026.1"/>
    </source>
</evidence>
<feature type="domain" description="Porin" evidence="2">
    <location>
        <begin position="60"/>
        <end position="184"/>
    </location>
</feature>
<evidence type="ECO:0000256" key="1">
    <source>
        <dbReference type="SAM" id="SignalP"/>
    </source>
</evidence>
<dbReference type="Proteomes" id="UP000248916">
    <property type="component" value="Unassembled WGS sequence"/>
</dbReference>
<feature type="chain" id="PRO_5015894565" description="Porin domain-containing protein" evidence="1">
    <location>
        <begin position="23"/>
        <end position="264"/>
    </location>
</feature>
<keyword evidence="4" id="KW-1185">Reference proteome</keyword>
<feature type="signal peptide" evidence="1">
    <location>
        <begin position="1"/>
        <end position="22"/>
    </location>
</feature>
<sequence>MAHSIKIILAVTAIATASPALAQPKVFGEAGLSFTHTDLGDAGDLDARTIHASGAFVSAAGLGIQIGGSYLDLGIGDGADLETFTGDLHIYGDFGTSKVGAFASVSNLDEIEIDGFGALDLDTKISTYGLEGQSRIGATTLSAYAGIGEIEDVSDVDTVIYGLGASYDLTSNVALAARYDVLDSSVDGFDDADTRFAALSLGIDYYVDLPNAPLRLSTSVAHAQIEDGDFDEGDVRFGINIAVLFGGDTSTRRERLFDTLIGAF</sequence>
<dbReference type="GO" id="GO:0016020">
    <property type="term" value="C:membrane"/>
    <property type="evidence" value="ECO:0007669"/>
    <property type="project" value="InterPro"/>
</dbReference>
<evidence type="ECO:0000313" key="4">
    <source>
        <dbReference type="Proteomes" id="UP000248916"/>
    </source>
</evidence>
<organism evidence="3 4">
    <name type="scientific">Palleronia aestuarii</name>
    <dbReference type="NCBI Taxonomy" id="568105"/>
    <lineage>
        <taxon>Bacteria</taxon>
        <taxon>Pseudomonadati</taxon>
        <taxon>Pseudomonadota</taxon>
        <taxon>Alphaproteobacteria</taxon>
        <taxon>Rhodobacterales</taxon>
        <taxon>Roseobacteraceae</taxon>
        <taxon>Palleronia</taxon>
    </lineage>
</organism>
<dbReference type="OrthoDB" id="7856024at2"/>
<keyword evidence="1" id="KW-0732">Signal</keyword>
<reference evidence="3 4" key="1">
    <citation type="submission" date="2018-06" db="EMBL/GenBank/DDBJ databases">
        <title>Genomic Encyclopedia of Archaeal and Bacterial Type Strains, Phase II (KMG-II): from individual species to whole genera.</title>
        <authorList>
            <person name="Goeker M."/>
        </authorList>
    </citation>
    <scope>NUCLEOTIDE SEQUENCE [LARGE SCALE GENOMIC DNA]</scope>
    <source>
        <strain evidence="3 4">DSM 22009</strain>
    </source>
</reference>
<dbReference type="SUPFAM" id="SSF56935">
    <property type="entry name" value="Porins"/>
    <property type="match status" value="1"/>
</dbReference>
<accession>A0A2W7NP52</accession>